<dbReference type="OrthoDB" id="268257at2"/>
<accession>A0A1T4SGB2</accession>
<dbReference type="InterPro" id="IPR019052">
    <property type="entry name" value="DUF2383"/>
</dbReference>
<dbReference type="NCBIfam" id="TIGR02284">
    <property type="entry name" value="PA2169 family four-helix-bundle protein"/>
    <property type="match status" value="1"/>
</dbReference>
<name>A0A1T4SGB2_9GAMM</name>
<protein>
    <recommendedName>
        <fullName evidence="1">DUF2383 domain-containing protein</fullName>
    </recommendedName>
</protein>
<feature type="domain" description="DUF2383" evidence="1">
    <location>
        <begin position="10"/>
        <end position="117"/>
    </location>
</feature>
<dbReference type="InterPro" id="IPR012347">
    <property type="entry name" value="Ferritin-like"/>
</dbReference>
<evidence type="ECO:0000313" key="3">
    <source>
        <dbReference type="Proteomes" id="UP000190061"/>
    </source>
</evidence>
<dbReference type="RefSeq" id="WP_078759346.1">
    <property type="nucleotide sequence ID" value="NZ_FUXP01000017.1"/>
</dbReference>
<dbReference type="Pfam" id="PF09537">
    <property type="entry name" value="DUF2383"/>
    <property type="match status" value="1"/>
</dbReference>
<dbReference type="EMBL" id="FUXP01000017">
    <property type="protein sequence ID" value="SKA26958.1"/>
    <property type="molecule type" value="Genomic_DNA"/>
</dbReference>
<sequence length="154" mass="17417">MNNNIREQKIETLNELLAVTRDSAEFYEDASTKAKNPQLQTLFADMAQSKNSLVGALSSEVKLEGAKPDTDGTFRGTLHRMYGDVRGKMGSDDYGYVAQLEESEDRMLHAFKDVLEDDDAPATVKQAVQSYLPTVKQQHDTMRDRKWAMESTRH</sequence>
<dbReference type="AlphaFoldDB" id="A0A1T4SGB2"/>
<dbReference type="Proteomes" id="UP000190061">
    <property type="component" value="Unassembled WGS sequence"/>
</dbReference>
<evidence type="ECO:0000259" key="1">
    <source>
        <dbReference type="Pfam" id="PF09537"/>
    </source>
</evidence>
<reference evidence="2 3" key="1">
    <citation type="submission" date="2017-02" db="EMBL/GenBank/DDBJ databases">
        <authorList>
            <person name="Peterson S.W."/>
        </authorList>
    </citation>
    <scope>NUCLEOTIDE SEQUENCE [LARGE SCALE GENOMIC DNA]</scope>
    <source>
        <strain evidence="2 3">DSM 21749</strain>
    </source>
</reference>
<evidence type="ECO:0000313" key="2">
    <source>
        <dbReference type="EMBL" id="SKA26958.1"/>
    </source>
</evidence>
<keyword evidence="3" id="KW-1185">Reference proteome</keyword>
<gene>
    <name evidence="2" type="ORF">SAMN02745674_02823</name>
</gene>
<dbReference type="InterPro" id="IPR011971">
    <property type="entry name" value="CHP02284"/>
</dbReference>
<dbReference type="Gene3D" id="1.20.1260.10">
    <property type="match status" value="1"/>
</dbReference>
<organism evidence="2 3">
    <name type="scientific">Lysobacter spongiicola DSM 21749</name>
    <dbReference type="NCBI Taxonomy" id="1122188"/>
    <lineage>
        <taxon>Bacteria</taxon>
        <taxon>Pseudomonadati</taxon>
        <taxon>Pseudomonadota</taxon>
        <taxon>Gammaproteobacteria</taxon>
        <taxon>Lysobacterales</taxon>
        <taxon>Lysobacteraceae</taxon>
        <taxon>Novilysobacter</taxon>
    </lineage>
</organism>
<proteinExistence type="predicted"/>
<dbReference type="STRING" id="1122188.SAMN02745674_02823"/>